<dbReference type="AlphaFoldDB" id="A0AAW0SWC8"/>
<dbReference type="Gene3D" id="3.30.1120.90">
    <property type="entry name" value="Nucleosome assembly protein"/>
    <property type="match status" value="1"/>
</dbReference>
<keyword evidence="3" id="KW-0175">Coiled coil</keyword>
<dbReference type="PANTHER" id="PTHR11875">
    <property type="entry name" value="TESTIS-SPECIFIC Y-ENCODED PROTEIN"/>
    <property type="match status" value="1"/>
</dbReference>
<feature type="compositionally biased region" description="Basic and acidic residues" evidence="4">
    <location>
        <begin position="13"/>
        <end position="22"/>
    </location>
</feature>
<dbReference type="Gene3D" id="1.20.5.1500">
    <property type="match status" value="1"/>
</dbReference>
<feature type="region of interest" description="Disordered" evidence="4">
    <location>
        <begin position="1"/>
        <end position="22"/>
    </location>
</feature>
<dbReference type="SUPFAM" id="SSF143113">
    <property type="entry name" value="NAP-like"/>
    <property type="match status" value="1"/>
</dbReference>
<dbReference type="InterPro" id="IPR002164">
    <property type="entry name" value="NAP_family"/>
</dbReference>
<evidence type="ECO:0000313" key="5">
    <source>
        <dbReference type="EMBL" id="KAK8379663.1"/>
    </source>
</evidence>
<sequence>MKKLEAVPGNEGSEGREYDPETQRALEEIDACQNEIDQLNEKASEEILKVEQKYNKLRKPNFEKRSSIIQRIPNFWVTAFVNHPQISAILEEEEEECLHYLSKLDVEEFDDIKSGYRIKFFFDENPYFDNEVLTKEFHLGSTGDPASHSTDIKWKDGHNLLHRFRQRSTAAAAARRVGGAGDCRGTQETPGAEVILSPGSVTTVTPLLTRLPR</sequence>
<organism evidence="5 6">
    <name type="scientific">Scylla paramamosain</name>
    <name type="common">Mud crab</name>
    <dbReference type="NCBI Taxonomy" id="85552"/>
    <lineage>
        <taxon>Eukaryota</taxon>
        <taxon>Metazoa</taxon>
        <taxon>Ecdysozoa</taxon>
        <taxon>Arthropoda</taxon>
        <taxon>Crustacea</taxon>
        <taxon>Multicrustacea</taxon>
        <taxon>Malacostraca</taxon>
        <taxon>Eumalacostraca</taxon>
        <taxon>Eucarida</taxon>
        <taxon>Decapoda</taxon>
        <taxon>Pleocyemata</taxon>
        <taxon>Brachyura</taxon>
        <taxon>Eubrachyura</taxon>
        <taxon>Portunoidea</taxon>
        <taxon>Portunidae</taxon>
        <taxon>Portuninae</taxon>
        <taxon>Scylla</taxon>
    </lineage>
</organism>
<evidence type="ECO:0000256" key="3">
    <source>
        <dbReference type="SAM" id="Coils"/>
    </source>
</evidence>
<dbReference type="InterPro" id="IPR037231">
    <property type="entry name" value="NAP-like_sf"/>
</dbReference>
<name>A0AAW0SWC8_SCYPA</name>
<dbReference type="GO" id="GO:0006334">
    <property type="term" value="P:nucleosome assembly"/>
    <property type="evidence" value="ECO:0007669"/>
    <property type="project" value="InterPro"/>
</dbReference>
<evidence type="ECO:0008006" key="7">
    <source>
        <dbReference type="Google" id="ProtNLM"/>
    </source>
</evidence>
<comment type="similarity">
    <text evidence="1 2">Belongs to the nucleosome assembly protein (NAP) family.</text>
</comment>
<dbReference type="EMBL" id="JARAKH010000043">
    <property type="protein sequence ID" value="KAK8379663.1"/>
    <property type="molecule type" value="Genomic_DNA"/>
</dbReference>
<accession>A0AAW0SWC8</accession>
<evidence type="ECO:0000256" key="2">
    <source>
        <dbReference type="RuleBase" id="RU003876"/>
    </source>
</evidence>
<gene>
    <name evidence="5" type="ORF">O3P69_019564</name>
</gene>
<proteinExistence type="inferred from homology"/>
<dbReference type="Pfam" id="PF00956">
    <property type="entry name" value="NAP"/>
    <property type="match status" value="1"/>
</dbReference>
<evidence type="ECO:0000313" key="6">
    <source>
        <dbReference type="Proteomes" id="UP001487740"/>
    </source>
</evidence>
<reference evidence="5 6" key="1">
    <citation type="submission" date="2023-03" db="EMBL/GenBank/DDBJ databases">
        <title>High-quality genome of Scylla paramamosain provides insights in environmental adaptation.</title>
        <authorList>
            <person name="Zhang L."/>
        </authorList>
    </citation>
    <scope>NUCLEOTIDE SEQUENCE [LARGE SCALE GENOMIC DNA]</scope>
    <source>
        <strain evidence="5">LZ_2023a</strain>
        <tissue evidence="5">Muscle</tissue>
    </source>
</reference>
<keyword evidence="6" id="KW-1185">Reference proteome</keyword>
<feature type="coiled-coil region" evidence="3">
    <location>
        <begin position="22"/>
        <end position="56"/>
    </location>
</feature>
<comment type="caution">
    <text evidence="5">The sequence shown here is derived from an EMBL/GenBank/DDBJ whole genome shotgun (WGS) entry which is preliminary data.</text>
</comment>
<evidence type="ECO:0000256" key="1">
    <source>
        <dbReference type="ARBA" id="ARBA00009947"/>
    </source>
</evidence>
<protein>
    <recommendedName>
        <fullName evidence="7">Protein SET</fullName>
    </recommendedName>
</protein>
<evidence type="ECO:0000256" key="4">
    <source>
        <dbReference type="SAM" id="MobiDB-lite"/>
    </source>
</evidence>
<dbReference type="GO" id="GO:0005634">
    <property type="term" value="C:nucleus"/>
    <property type="evidence" value="ECO:0007669"/>
    <property type="project" value="InterPro"/>
</dbReference>
<dbReference type="Proteomes" id="UP001487740">
    <property type="component" value="Unassembled WGS sequence"/>
</dbReference>